<reference evidence="8 9" key="1">
    <citation type="submission" date="2019-11" db="EMBL/GenBank/DDBJ databases">
        <title>Venatorbacter sp. nov. a predator of Campylobacter and other Gram-negative bacteria.</title>
        <authorList>
            <person name="Saeedi A."/>
            <person name="Cummings N.J."/>
            <person name="Connerton I.F."/>
            <person name="Connerton P.L."/>
        </authorList>
    </citation>
    <scope>NUCLEOTIDE SEQUENCE [LARGE SCALE GENOMIC DNA]</scope>
    <source>
        <strain evidence="8">XL5</strain>
    </source>
</reference>
<dbReference type="PANTHER" id="PTHR40980:SF4">
    <property type="entry name" value="TONB-DEPENDENT RECEPTOR-LIKE BETA-BARREL DOMAIN-CONTAINING PROTEIN"/>
    <property type="match status" value="1"/>
</dbReference>
<evidence type="ECO:0000256" key="4">
    <source>
        <dbReference type="RuleBase" id="RU003357"/>
    </source>
</evidence>
<gene>
    <name evidence="8" type="ORF">GJQ55_04700</name>
</gene>
<dbReference type="Gene3D" id="2.170.130.10">
    <property type="entry name" value="TonB-dependent receptor, plug domain"/>
    <property type="match status" value="1"/>
</dbReference>
<keyword evidence="5" id="KW-0732">Signal</keyword>
<feature type="domain" description="TonB-dependent receptor-like beta-barrel" evidence="6">
    <location>
        <begin position="434"/>
        <end position="871"/>
    </location>
</feature>
<name>A0A9X7YMR3_9GAMM</name>
<dbReference type="KEGG" id="vcw:GJQ55_04700"/>
<protein>
    <submittedName>
        <fullName evidence="8">TonB-dependent receptor</fullName>
    </submittedName>
</protein>
<dbReference type="GO" id="GO:0030246">
    <property type="term" value="F:carbohydrate binding"/>
    <property type="evidence" value="ECO:0007669"/>
    <property type="project" value="InterPro"/>
</dbReference>
<dbReference type="AlphaFoldDB" id="A0A9X7YMR3"/>
<evidence type="ECO:0000256" key="2">
    <source>
        <dbReference type="ARBA" id="ARBA00023136"/>
    </source>
</evidence>
<evidence type="ECO:0000259" key="7">
    <source>
        <dbReference type="Pfam" id="PF07715"/>
    </source>
</evidence>
<dbReference type="CDD" id="cd01347">
    <property type="entry name" value="ligand_gated_channel"/>
    <property type="match status" value="1"/>
</dbReference>
<evidence type="ECO:0000313" key="8">
    <source>
        <dbReference type="EMBL" id="QQD23820.1"/>
    </source>
</evidence>
<keyword evidence="2 4" id="KW-0472">Membrane</keyword>
<dbReference type="InterPro" id="IPR000531">
    <property type="entry name" value="Beta-barrel_TonB"/>
</dbReference>
<feature type="chain" id="PRO_5040948728" evidence="5">
    <location>
        <begin position="23"/>
        <end position="905"/>
    </location>
</feature>
<dbReference type="EMBL" id="CP046056">
    <property type="protein sequence ID" value="QQD23820.1"/>
    <property type="molecule type" value="Genomic_DNA"/>
</dbReference>
<dbReference type="NCBIfam" id="TIGR01782">
    <property type="entry name" value="TonB-Xanth-Caul"/>
    <property type="match status" value="1"/>
</dbReference>
<dbReference type="InterPro" id="IPR013784">
    <property type="entry name" value="Carb-bd-like_fold"/>
</dbReference>
<dbReference type="Pfam" id="PF00593">
    <property type="entry name" value="TonB_dep_Rec_b-barrel"/>
    <property type="match status" value="1"/>
</dbReference>
<evidence type="ECO:0000259" key="6">
    <source>
        <dbReference type="Pfam" id="PF00593"/>
    </source>
</evidence>
<dbReference type="Gene3D" id="2.40.170.20">
    <property type="entry name" value="TonB-dependent receptor, beta-barrel domain"/>
    <property type="match status" value="1"/>
</dbReference>
<dbReference type="InterPro" id="IPR036942">
    <property type="entry name" value="Beta-barrel_TonB_sf"/>
</dbReference>
<keyword evidence="3" id="KW-0998">Cell outer membrane</keyword>
<dbReference type="InterPro" id="IPR010104">
    <property type="entry name" value="TonB_rcpt_bac"/>
</dbReference>
<evidence type="ECO:0000256" key="1">
    <source>
        <dbReference type="ARBA" id="ARBA00004442"/>
    </source>
</evidence>
<dbReference type="Proteomes" id="UP000596074">
    <property type="component" value="Chromosome"/>
</dbReference>
<sequence length="905" mass="98854">MTTRLKPLVLAIALSGAALVQADGQLEGRITDARGDTNYRGAVISIDELRRDVLAGPAGRFRVPQLPAGEYTLSVRMGNQLLEQRRIVITDNETLNADILLNSGSEVVEEVLVVGQAAQMQRAIDRQRFADNMINAINADAIGQLPDNNAAEALQRVPGVSIERDQGEGRFVRVRGISPDLNSVTVNGTQLPAPEAGTRAVALDVIPSDLIGSLVVTKTLTPDMDANAIGGSIEVESLSALDREGAFYTLRAEASYDEHTDQTSPAYALSGGNTVTFSNGQRLGVAGAFSYDQRQFGSDNVETGGKWDLDGTEALEEFEQRDYSIERERIGAALNFDYELDMNNRLYLRTLFSSFKDDEQRIANAVEFDDAQLSGATGPAEVIRELKDREETQEMQAFTLGGEHFIDAWTVEYAAGFSKSSEDESGGISGAGFTGDFTDMGFNGTRKPRLIAPAAFFDPANYDLDEVEYTEGLTEDEQTSVNLDITRDFFAGNYPALVKFGGKMTRREKTQDISEYVFDTFGGAATTLDNFSGGKLDYELGDFGNDIRPDSVYALINGLDKAAALDEEASRVGDYQIDESIDAAYVMGRVDINDLRILGGFRYEQTDLELTGTGLDSTGNLVASNARNDYDHLLPSLHIRYALSDSTLLRAAWSNAVVRPTFEQMSPSFTNDGLEAELGNPALKALEAANFDLSIEHYTGTAGLLSASLFYKDIKNFVYVTDLAGSPEWAGYDEVITYRNGDDATLSGIELAFSQKLSMLPAPFDGLLVSANATVSQSDASISTYDGGTLIKRDIDLPSQSDVTGNLIIGYEKNGFMLRLAANYKSDYLLEVSDVADERGDIHQASHTQLDLSSAYALTNKLKLTFDISNLTDEPYYAYQHQEKYNAQYEEYGPTYRFGISYTGF</sequence>
<comment type="similarity">
    <text evidence="4">Belongs to the TonB-dependent receptor family.</text>
</comment>
<evidence type="ECO:0000256" key="3">
    <source>
        <dbReference type="ARBA" id="ARBA00023237"/>
    </source>
</evidence>
<comment type="subcellular location">
    <subcellularLocation>
        <location evidence="1 4">Cell outer membrane</location>
    </subcellularLocation>
</comment>
<keyword evidence="4" id="KW-0798">TonB box</keyword>
<keyword evidence="8" id="KW-0675">Receptor</keyword>
<dbReference type="Pfam" id="PF13620">
    <property type="entry name" value="CarboxypepD_reg"/>
    <property type="match status" value="1"/>
</dbReference>
<proteinExistence type="inferred from homology"/>
<dbReference type="Pfam" id="PF07715">
    <property type="entry name" value="Plug"/>
    <property type="match status" value="1"/>
</dbReference>
<dbReference type="GO" id="GO:0009279">
    <property type="term" value="C:cell outer membrane"/>
    <property type="evidence" value="ECO:0007669"/>
    <property type="project" value="UniProtKB-SubCell"/>
</dbReference>
<dbReference type="PANTHER" id="PTHR40980">
    <property type="entry name" value="PLUG DOMAIN-CONTAINING PROTEIN"/>
    <property type="match status" value="1"/>
</dbReference>
<dbReference type="Gene3D" id="2.60.40.1120">
    <property type="entry name" value="Carboxypeptidase-like, regulatory domain"/>
    <property type="match status" value="1"/>
</dbReference>
<dbReference type="InterPro" id="IPR037066">
    <property type="entry name" value="Plug_dom_sf"/>
</dbReference>
<evidence type="ECO:0000256" key="5">
    <source>
        <dbReference type="SAM" id="SignalP"/>
    </source>
</evidence>
<feature type="domain" description="TonB-dependent receptor plug" evidence="7">
    <location>
        <begin position="131"/>
        <end position="231"/>
    </location>
</feature>
<dbReference type="SUPFAM" id="SSF49452">
    <property type="entry name" value="Starch-binding domain-like"/>
    <property type="match status" value="1"/>
</dbReference>
<keyword evidence="9" id="KW-1185">Reference proteome</keyword>
<evidence type="ECO:0000313" key="9">
    <source>
        <dbReference type="Proteomes" id="UP000596074"/>
    </source>
</evidence>
<dbReference type="SUPFAM" id="SSF56935">
    <property type="entry name" value="Porins"/>
    <property type="match status" value="1"/>
</dbReference>
<organism evidence="8 9">
    <name type="scientific">Venatoribacter cucullus</name>
    <dbReference type="NCBI Taxonomy" id="2661630"/>
    <lineage>
        <taxon>Bacteria</taxon>
        <taxon>Pseudomonadati</taxon>
        <taxon>Pseudomonadota</taxon>
        <taxon>Gammaproteobacteria</taxon>
        <taxon>Oceanospirillales</taxon>
        <taxon>Oceanospirillaceae</taxon>
        <taxon>Venatoribacter</taxon>
    </lineage>
</organism>
<dbReference type="InterPro" id="IPR012910">
    <property type="entry name" value="Plug_dom"/>
</dbReference>
<dbReference type="RefSeq" id="WP_228346361.1">
    <property type="nucleotide sequence ID" value="NZ_CP046056.1"/>
</dbReference>
<accession>A0A9X7YMR3</accession>
<feature type="signal peptide" evidence="5">
    <location>
        <begin position="1"/>
        <end position="22"/>
    </location>
</feature>